<dbReference type="GO" id="GO:0003700">
    <property type="term" value="F:DNA-binding transcription factor activity"/>
    <property type="evidence" value="ECO:0007669"/>
    <property type="project" value="InterPro"/>
</dbReference>
<dbReference type="SUPFAM" id="SSF48008">
    <property type="entry name" value="GntR ligand-binding domain-like"/>
    <property type="match status" value="1"/>
</dbReference>
<dbReference type="EMBL" id="QUSG01000002">
    <property type="protein sequence ID" value="KAA3530223.1"/>
    <property type="molecule type" value="Genomic_DNA"/>
</dbReference>
<evidence type="ECO:0000256" key="2">
    <source>
        <dbReference type="ARBA" id="ARBA00023125"/>
    </source>
</evidence>
<comment type="caution">
    <text evidence="4">The sequence shown here is derived from an EMBL/GenBank/DDBJ whole genome shotgun (WGS) entry which is preliminary data.</text>
</comment>
<dbReference type="CDD" id="cd07377">
    <property type="entry name" value="WHTH_GntR"/>
    <property type="match status" value="1"/>
</dbReference>
<dbReference type="GO" id="GO:0003677">
    <property type="term" value="F:DNA binding"/>
    <property type="evidence" value="ECO:0007669"/>
    <property type="project" value="UniProtKB-KW"/>
</dbReference>
<dbReference type="SMART" id="SM00895">
    <property type="entry name" value="FCD"/>
    <property type="match status" value="1"/>
</dbReference>
<evidence type="ECO:0000256" key="1">
    <source>
        <dbReference type="ARBA" id="ARBA00023015"/>
    </source>
</evidence>
<dbReference type="Pfam" id="PF07729">
    <property type="entry name" value="FCD"/>
    <property type="match status" value="1"/>
</dbReference>
<proteinExistence type="predicted"/>
<dbReference type="PANTHER" id="PTHR43537">
    <property type="entry name" value="TRANSCRIPTIONAL REGULATOR, GNTR FAMILY"/>
    <property type="match status" value="1"/>
</dbReference>
<dbReference type="Gene3D" id="1.10.10.10">
    <property type="entry name" value="Winged helix-like DNA-binding domain superfamily/Winged helix DNA-binding domain"/>
    <property type="match status" value="1"/>
</dbReference>
<gene>
    <name evidence="4" type="ORF">DXT89_05705</name>
</gene>
<keyword evidence="3" id="KW-0804">Transcription</keyword>
<dbReference type="InterPro" id="IPR008920">
    <property type="entry name" value="TF_FadR/GntR_C"/>
</dbReference>
<dbReference type="SMART" id="SM00345">
    <property type="entry name" value="HTH_GNTR"/>
    <property type="match status" value="1"/>
</dbReference>
<dbReference type="InterPro" id="IPR000524">
    <property type="entry name" value="Tscrpt_reg_HTH_GntR"/>
</dbReference>
<dbReference type="GeneID" id="60680833"/>
<dbReference type="AlphaFoldDB" id="A0A109CVC2"/>
<protein>
    <submittedName>
        <fullName evidence="4">FadR family transcriptional regulator</fullName>
    </submittedName>
</protein>
<dbReference type="PANTHER" id="PTHR43537:SF5">
    <property type="entry name" value="UXU OPERON TRANSCRIPTIONAL REGULATOR"/>
    <property type="match status" value="1"/>
</dbReference>
<name>A0A109CVC2_AGRVI</name>
<evidence type="ECO:0000313" key="5">
    <source>
        <dbReference type="Proteomes" id="UP000436911"/>
    </source>
</evidence>
<dbReference type="OrthoDB" id="9809707at2"/>
<accession>A0A109CVC2</accession>
<dbReference type="PROSITE" id="PS50949">
    <property type="entry name" value="HTH_GNTR"/>
    <property type="match status" value="1"/>
</dbReference>
<evidence type="ECO:0000313" key="4">
    <source>
        <dbReference type="EMBL" id="KAA3530223.1"/>
    </source>
</evidence>
<dbReference type="InterPro" id="IPR011711">
    <property type="entry name" value="GntR_C"/>
</dbReference>
<dbReference type="InterPro" id="IPR036390">
    <property type="entry name" value="WH_DNA-bd_sf"/>
</dbReference>
<reference evidence="4 5" key="1">
    <citation type="submission" date="2018-08" db="EMBL/GenBank/DDBJ databases">
        <title>Genome sequencing of Agrobacterium vitis strain ICMP 10754.</title>
        <authorList>
            <person name="Visnovsky S.B."/>
            <person name="Pitman A.R."/>
        </authorList>
    </citation>
    <scope>NUCLEOTIDE SEQUENCE [LARGE SCALE GENOMIC DNA]</scope>
    <source>
        <strain evidence="4 5">ICMP 10754</strain>
    </source>
</reference>
<keyword evidence="1" id="KW-0805">Transcription regulation</keyword>
<dbReference type="PRINTS" id="PR00035">
    <property type="entry name" value="HTHGNTR"/>
</dbReference>
<dbReference type="Gene3D" id="1.20.120.530">
    <property type="entry name" value="GntR ligand-binding domain-like"/>
    <property type="match status" value="1"/>
</dbReference>
<dbReference type="Pfam" id="PF00392">
    <property type="entry name" value="GntR"/>
    <property type="match status" value="1"/>
</dbReference>
<keyword evidence="2" id="KW-0238">DNA-binding</keyword>
<organism evidence="4 5">
    <name type="scientific">Agrobacterium vitis</name>
    <name type="common">Rhizobium vitis</name>
    <dbReference type="NCBI Taxonomy" id="373"/>
    <lineage>
        <taxon>Bacteria</taxon>
        <taxon>Pseudomonadati</taxon>
        <taxon>Pseudomonadota</taxon>
        <taxon>Alphaproteobacteria</taxon>
        <taxon>Hyphomicrobiales</taxon>
        <taxon>Rhizobiaceae</taxon>
        <taxon>Rhizobium/Agrobacterium group</taxon>
        <taxon>Agrobacterium</taxon>
    </lineage>
</organism>
<sequence length="246" mass="26855">MAKAPSPSEAQRKPRLAESVIEALRADIVGGRLALGTQLPTEPGLIERFGVSRTVIREALAELRAAGLVDARQGKGVFVVDDLPGQEMRLSTEEQRSIPKTLEMLEFRVAIETEAAALAAVRRSSAQEYEIRAANEVMADLVAEKAPTSKADFDFHLAIARATNNSYYLSAMQSFGPQAIPRSNLPNLASSRSETYLSQVVEEHGRIADAISGRDPQGARAAMREHIEKSQERHRALARNLRKEGG</sequence>
<dbReference type="InterPro" id="IPR036388">
    <property type="entry name" value="WH-like_DNA-bd_sf"/>
</dbReference>
<dbReference type="RefSeq" id="WP_060717614.1">
    <property type="nucleotide sequence ID" value="NZ_CP055266.1"/>
</dbReference>
<dbReference type="Proteomes" id="UP000436911">
    <property type="component" value="Unassembled WGS sequence"/>
</dbReference>
<evidence type="ECO:0000256" key="3">
    <source>
        <dbReference type="ARBA" id="ARBA00023163"/>
    </source>
</evidence>
<dbReference type="SUPFAM" id="SSF46785">
    <property type="entry name" value="Winged helix' DNA-binding domain"/>
    <property type="match status" value="1"/>
</dbReference>